<reference evidence="5 6" key="1">
    <citation type="submission" date="2018-12" db="EMBL/GenBank/DDBJ databases">
        <authorList>
            <person name="Li S."/>
            <person name="Yang R."/>
            <person name="Chen G."/>
            <person name="Zou L."/>
            <person name="Zhang C."/>
            <person name="Chen Y."/>
            <person name="Liu Z."/>
            <person name="Li Y."/>
            <person name="Yan Y."/>
            <person name="Huang M."/>
            <person name="Chen T."/>
        </authorList>
    </citation>
    <scope>NUCLEOTIDE SEQUENCE [LARGE SCALE GENOMIC DNA]</scope>
    <source>
        <strain evidence="5 6">1257</strain>
    </source>
</reference>
<evidence type="ECO:0000313" key="5">
    <source>
        <dbReference type="EMBL" id="AZL69005.1"/>
    </source>
</evidence>
<dbReference type="Pfam" id="PF00196">
    <property type="entry name" value="GerE"/>
    <property type="match status" value="1"/>
</dbReference>
<gene>
    <name evidence="5" type="ORF">EJA05_15255</name>
</gene>
<dbReference type="SUPFAM" id="SSF46894">
    <property type="entry name" value="C-terminal effector domain of the bipartite response regulators"/>
    <property type="match status" value="1"/>
</dbReference>
<dbReference type="PROSITE" id="PS50043">
    <property type="entry name" value="HTH_LUXR_2"/>
    <property type="match status" value="1"/>
</dbReference>
<organism evidence="5 6">
    <name type="scientific">Pseudomonas entomophila</name>
    <dbReference type="NCBI Taxonomy" id="312306"/>
    <lineage>
        <taxon>Bacteria</taxon>
        <taxon>Pseudomonadati</taxon>
        <taxon>Pseudomonadota</taxon>
        <taxon>Gammaproteobacteria</taxon>
        <taxon>Pseudomonadales</taxon>
        <taxon>Pseudomonadaceae</taxon>
        <taxon>Pseudomonas</taxon>
    </lineage>
</organism>
<evidence type="ECO:0000259" key="4">
    <source>
        <dbReference type="PROSITE" id="PS50043"/>
    </source>
</evidence>
<dbReference type="GO" id="GO:0003677">
    <property type="term" value="F:DNA binding"/>
    <property type="evidence" value="ECO:0007669"/>
    <property type="project" value="UniProtKB-KW"/>
</dbReference>
<proteinExistence type="predicted"/>
<keyword evidence="1" id="KW-0805">Transcription regulation</keyword>
<dbReference type="AlphaFoldDB" id="A0A3Q8U163"/>
<dbReference type="OrthoDB" id="343383at2"/>
<dbReference type="PANTHER" id="PTHR44688">
    <property type="entry name" value="DNA-BINDING TRANSCRIPTIONAL ACTIVATOR DEVR_DOSR"/>
    <property type="match status" value="1"/>
</dbReference>
<evidence type="ECO:0000256" key="3">
    <source>
        <dbReference type="ARBA" id="ARBA00023163"/>
    </source>
</evidence>
<dbReference type="EMBL" id="CP034338">
    <property type="protein sequence ID" value="AZL69005.1"/>
    <property type="molecule type" value="Genomic_DNA"/>
</dbReference>
<dbReference type="InterPro" id="IPR000792">
    <property type="entry name" value="Tscrpt_reg_LuxR_C"/>
</dbReference>
<evidence type="ECO:0000313" key="6">
    <source>
        <dbReference type="Proteomes" id="UP000268230"/>
    </source>
</evidence>
<dbReference type="SMART" id="SM00421">
    <property type="entry name" value="HTH_LUXR"/>
    <property type="match status" value="1"/>
</dbReference>
<dbReference type="GO" id="GO:0006355">
    <property type="term" value="P:regulation of DNA-templated transcription"/>
    <property type="evidence" value="ECO:0007669"/>
    <property type="project" value="InterPro"/>
</dbReference>
<keyword evidence="2" id="KW-0238">DNA-binding</keyword>
<evidence type="ECO:0000256" key="2">
    <source>
        <dbReference type="ARBA" id="ARBA00023125"/>
    </source>
</evidence>
<feature type="domain" description="HTH luxR-type" evidence="4">
    <location>
        <begin position="222"/>
        <end position="287"/>
    </location>
</feature>
<dbReference type="PRINTS" id="PR00038">
    <property type="entry name" value="HTHLUXR"/>
</dbReference>
<protein>
    <submittedName>
        <fullName evidence="5">LuxR family transcriptional regulator</fullName>
    </submittedName>
</protein>
<dbReference type="Gene3D" id="1.10.10.10">
    <property type="entry name" value="Winged helix-like DNA-binding domain superfamily/Winged helix DNA-binding domain"/>
    <property type="match status" value="1"/>
</dbReference>
<accession>A0A3Q8U163</accession>
<evidence type="ECO:0000256" key="1">
    <source>
        <dbReference type="ARBA" id="ARBA00023015"/>
    </source>
</evidence>
<dbReference type="CDD" id="cd06170">
    <property type="entry name" value="LuxR_C_like"/>
    <property type="match status" value="1"/>
</dbReference>
<dbReference type="Proteomes" id="UP000268230">
    <property type="component" value="Chromosome"/>
</dbReference>
<dbReference type="KEGG" id="pory:EJA05_15255"/>
<dbReference type="InterPro" id="IPR036388">
    <property type="entry name" value="WH-like_DNA-bd_sf"/>
</dbReference>
<keyword evidence="3" id="KW-0804">Transcription</keyword>
<dbReference type="InterPro" id="IPR016032">
    <property type="entry name" value="Sig_transdc_resp-reg_C-effctor"/>
</dbReference>
<sequence>MTHLPPQVRAHAPAGRLRGMSRAHENTTISLPFHALQQWHAALQQAFAHSEGPDALAWLAAAISQLVGAESMLISLERKAQAPQLLYQQGIPDRYHEAVLERYFAAGYLLDPFCLAVQKGLAQGFYHLEDIAPDNFFDSDYYKAYYLGTGCSEDSYFIVDLENDSKISLSLFQGCSGARLGIEQLHLLQAVEPMVRELLLRFARHGLAQQPEAKGSVQAAFDSFGCGVLTEREREVAQMVLQGHSVKSTAHELGISPETVRMHRKNLYLKLEVNSQSELFAQFIEWLRRG</sequence>
<name>A0A3Q8U163_9PSED</name>
<dbReference type="PANTHER" id="PTHR44688:SF16">
    <property type="entry name" value="DNA-BINDING TRANSCRIPTIONAL ACTIVATOR DEVR_DOSR"/>
    <property type="match status" value="1"/>
</dbReference>